<dbReference type="PANTHER" id="PTHR30173:SF43">
    <property type="entry name" value="ECF RNA POLYMERASE SIGMA FACTOR SIGI-RELATED"/>
    <property type="match status" value="1"/>
</dbReference>
<dbReference type="Proteomes" id="UP001501468">
    <property type="component" value="Unassembled WGS sequence"/>
</dbReference>
<dbReference type="PANTHER" id="PTHR30173">
    <property type="entry name" value="SIGMA 19 FACTOR"/>
    <property type="match status" value="1"/>
</dbReference>
<name>A0ABP7DRG6_9MICO</name>
<dbReference type="RefSeq" id="WP_344946591.1">
    <property type="nucleotide sequence ID" value="NZ_BAABDC010000003.1"/>
</dbReference>
<evidence type="ECO:0000313" key="1">
    <source>
        <dbReference type="EMBL" id="GAA3707023.1"/>
    </source>
</evidence>
<comment type="caution">
    <text evidence="1">The sequence shown here is derived from an EMBL/GenBank/DDBJ whole genome shotgun (WGS) entry which is preliminary data.</text>
</comment>
<dbReference type="SUPFAM" id="SSF54427">
    <property type="entry name" value="NTF2-like"/>
    <property type="match status" value="1"/>
</dbReference>
<evidence type="ECO:0008006" key="3">
    <source>
        <dbReference type="Google" id="ProtNLM"/>
    </source>
</evidence>
<reference evidence="2" key="1">
    <citation type="journal article" date="2019" name="Int. J. Syst. Evol. Microbiol.">
        <title>The Global Catalogue of Microorganisms (GCM) 10K type strain sequencing project: providing services to taxonomists for standard genome sequencing and annotation.</title>
        <authorList>
            <consortium name="The Broad Institute Genomics Platform"/>
            <consortium name="The Broad Institute Genome Sequencing Center for Infectious Disease"/>
            <person name="Wu L."/>
            <person name="Ma J."/>
        </authorList>
    </citation>
    <scope>NUCLEOTIDE SEQUENCE [LARGE SCALE GENOMIC DNA]</scope>
    <source>
        <strain evidence="2">JCM 17125</strain>
    </source>
</reference>
<proteinExistence type="predicted"/>
<gene>
    <name evidence="1" type="ORF">GCM10022399_24620</name>
</gene>
<dbReference type="InterPro" id="IPR052704">
    <property type="entry name" value="ECF_Sigma-70_Domain"/>
</dbReference>
<dbReference type="InterPro" id="IPR032710">
    <property type="entry name" value="NTF2-like_dom_sf"/>
</dbReference>
<dbReference type="Gene3D" id="3.10.450.50">
    <property type="match status" value="1"/>
</dbReference>
<sequence>MTVDELVDLLARRDVEVLAAVLDPDVVLVSDGGGLVVTPLRPVRGADAVARIVSALVTMDSVLTVEPVNGRPGVVVRAGGVARAVILVEGGSAQVTRIWLVLNPDKLVRWHRAQD</sequence>
<evidence type="ECO:0000313" key="2">
    <source>
        <dbReference type="Proteomes" id="UP001501468"/>
    </source>
</evidence>
<dbReference type="EMBL" id="BAABDC010000003">
    <property type="protein sequence ID" value="GAA3707023.1"/>
    <property type="molecule type" value="Genomic_DNA"/>
</dbReference>
<keyword evidence="2" id="KW-1185">Reference proteome</keyword>
<accession>A0ABP7DRG6</accession>
<organism evidence="1 2">
    <name type="scientific">Terrabacter ginsenosidimutans</name>
    <dbReference type="NCBI Taxonomy" id="490575"/>
    <lineage>
        <taxon>Bacteria</taxon>
        <taxon>Bacillati</taxon>
        <taxon>Actinomycetota</taxon>
        <taxon>Actinomycetes</taxon>
        <taxon>Micrococcales</taxon>
        <taxon>Intrasporangiaceae</taxon>
        <taxon>Terrabacter</taxon>
    </lineage>
</organism>
<protein>
    <recommendedName>
        <fullName evidence="3">Siderophore-interacting protein</fullName>
    </recommendedName>
</protein>